<evidence type="ECO:0000313" key="7">
    <source>
        <dbReference type="Proteomes" id="UP001634007"/>
    </source>
</evidence>
<feature type="region of interest" description="Disordered" evidence="4">
    <location>
        <begin position="1340"/>
        <end position="1363"/>
    </location>
</feature>
<feature type="compositionally biased region" description="Acidic residues" evidence="4">
    <location>
        <begin position="1221"/>
        <end position="1238"/>
    </location>
</feature>
<dbReference type="Pfam" id="PF23598">
    <property type="entry name" value="LRR_14"/>
    <property type="match status" value="1"/>
</dbReference>
<comment type="caution">
    <text evidence="6">The sequence shown here is derived from an EMBL/GenBank/DDBJ whole genome shotgun (WGS) entry which is preliminary data.</text>
</comment>
<dbReference type="InterPro" id="IPR036390">
    <property type="entry name" value="WH_DNA-bd_sf"/>
</dbReference>
<dbReference type="Gene3D" id="1.10.8.430">
    <property type="entry name" value="Helical domain of apoptotic protease-activating factors"/>
    <property type="match status" value="1"/>
</dbReference>
<dbReference type="EMBL" id="JBJKBG010000008">
    <property type="protein sequence ID" value="KAL3727140.1"/>
    <property type="molecule type" value="Genomic_DNA"/>
</dbReference>
<dbReference type="InterPro" id="IPR002182">
    <property type="entry name" value="NB-ARC"/>
</dbReference>
<dbReference type="GO" id="GO:0051707">
    <property type="term" value="P:response to other organism"/>
    <property type="evidence" value="ECO:0007669"/>
    <property type="project" value="UniProtKB-ARBA"/>
</dbReference>
<evidence type="ECO:0000256" key="2">
    <source>
        <dbReference type="ARBA" id="ARBA00022737"/>
    </source>
</evidence>
<dbReference type="Pfam" id="PF01582">
    <property type="entry name" value="TIR"/>
    <property type="match status" value="1"/>
</dbReference>
<dbReference type="SUPFAM" id="SSF52200">
    <property type="entry name" value="Toll/Interleukin receptor TIR domain"/>
    <property type="match status" value="1"/>
</dbReference>
<organism evidence="6 7">
    <name type="scientific">Eucalyptus globulus</name>
    <name type="common">Tasmanian blue gum</name>
    <dbReference type="NCBI Taxonomy" id="34317"/>
    <lineage>
        <taxon>Eukaryota</taxon>
        <taxon>Viridiplantae</taxon>
        <taxon>Streptophyta</taxon>
        <taxon>Embryophyta</taxon>
        <taxon>Tracheophyta</taxon>
        <taxon>Spermatophyta</taxon>
        <taxon>Magnoliopsida</taxon>
        <taxon>eudicotyledons</taxon>
        <taxon>Gunneridae</taxon>
        <taxon>Pentapetalae</taxon>
        <taxon>rosids</taxon>
        <taxon>malvids</taxon>
        <taxon>Myrtales</taxon>
        <taxon>Myrtaceae</taxon>
        <taxon>Myrtoideae</taxon>
        <taxon>Eucalypteae</taxon>
        <taxon>Eucalyptus</taxon>
    </lineage>
</organism>
<dbReference type="PRINTS" id="PR00364">
    <property type="entry name" value="DISEASERSIST"/>
</dbReference>
<dbReference type="Pfam" id="PF23282">
    <property type="entry name" value="WHD_ROQ1"/>
    <property type="match status" value="1"/>
</dbReference>
<dbReference type="Gene3D" id="3.40.50.10140">
    <property type="entry name" value="Toll/interleukin-1 receptor homology (TIR) domain"/>
    <property type="match status" value="1"/>
</dbReference>
<dbReference type="InterPro" id="IPR003591">
    <property type="entry name" value="Leu-rich_rpt_typical-subtyp"/>
</dbReference>
<dbReference type="SMART" id="SM00255">
    <property type="entry name" value="TIR"/>
    <property type="match status" value="1"/>
</dbReference>
<dbReference type="InterPro" id="IPR032675">
    <property type="entry name" value="LRR_dom_sf"/>
</dbReference>
<accession>A0ABD3JUI3</accession>
<protein>
    <recommendedName>
        <fullName evidence="5">TIR domain-containing protein</fullName>
    </recommendedName>
</protein>
<keyword evidence="2" id="KW-0677">Repeat</keyword>
<dbReference type="InterPro" id="IPR058192">
    <property type="entry name" value="WHD_ROQ1-like"/>
</dbReference>
<dbReference type="InterPro" id="IPR042197">
    <property type="entry name" value="Apaf_helical"/>
</dbReference>
<feature type="domain" description="TIR" evidence="5">
    <location>
        <begin position="19"/>
        <end position="185"/>
    </location>
</feature>
<dbReference type="Pfam" id="PF00931">
    <property type="entry name" value="NB-ARC"/>
    <property type="match status" value="1"/>
</dbReference>
<feature type="compositionally biased region" description="Basic and acidic residues" evidence="4">
    <location>
        <begin position="1292"/>
        <end position="1301"/>
    </location>
</feature>
<dbReference type="InterPro" id="IPR027417">
    <property type="entry name" value="P-loop_NTPase"/>
</dbReference>
<dbReference type="SUPFAM" id="SSF52047">
    <property type="entry name" value="RNI-like"/>
    <property type="match status" value="1"/>
</dbReference>
<proteinExistence type="predicted"/>
<dbReference type="PANTHER" id="PTHR11017">
    <property type="entry name" value="LEUCINE-RICH REPEAT-CONTAINING PROTEIN"/>
    <property type="match status" value="1"/>
</dbReference>
<dbReference type="Gene3D" id="3.40.50.300">
    <property type="entry name" value="P-loop containing nucleotide triphosphate hydrolases"/>
    <property type="match status" value="1"/>
</dbReference>
<dbReference type="InterPro" id="IPR055414">
    <property type="entry name" value="LRR_R13L4/SHOC2-like"/>
</dbReference>
<dbReference type="SUPFAM" id="SSF52540">
    <property type="entry name" value="P-loop containing nucleoside triphosphate hydrolases"/>
    <property type="match status" value="1"/>
</dbReference>
<feature type="region of interest" description="Disordered" evidence="4">
    <location>
        <begin position="1221"/>
        <end position="1301"/>
    </location>
</feature>
<gene>
    <name evidence="6" type="ORF">ACJRO7_031962</name>
</gene>
<feature type="compositionally biased region" description="Basic and acidic residues" evidence="4">
    <location>
        <begin position="1271"/>
        <end position="1283"/>
    </location>
</feature>
<keyword evidence="3" id="KW-0611">Plant defense</keyword>
<name>A0ABD3JUI3_EUCGL</name>
<evidence type="ECO:0000256" key="3">
    <source>
        <dbReference type="ARBA" id="ARBA00022821"/>
    </source>
</evidence>
<dbReference type="PROSITE" id="PS50104">
    <property type="entry name" value="TIR"/>
    <property type="match status" value="1"/>
</dbReference>
<dbReference type="InterPro" id="IPR000157">
    <property type="entry name" value="TIR_dom"/>
</dbReference>
<evidence type="ECO:0000256" key="1">
    <source>
        <dbReference type="ARBA" id="ARBA00022614"/>
    </source>
</evidence>
<dbReference type="InterPro" id="IPR044974">
    <property type="entry name" value="Disease_R_plants"/>
</dbReference>
<keyword evidence="7" id="KW-1185">Reference proteome</keyword>
<dbReference type="SMART" id="SM00369">
    <property type="entry name" value="LRR_TYP"/>
    <property type="match status" value="3"/>
</dbReference>
<dbReference type="Proteomes" id="UP001634007">
    <property type="component" value="Unassembled WGS sequence"/>
</dbReference>
<keyword evidence="1" id="KW-0433">Leucine-rich repeat</keyword>
<evidence type="ECO:0000313" key="6">
    <source>
        <dbReference type="EMBL" id="KAL3727140.1"/>
    </source>
</evidence>
<evidence type="ECO:0000256" key="4">
    <source>
        <dbReference type="SAM" id="MobiDB-lite"/>
    </source>
</evidence>
<evidence type="ECO:0000259" key="5">
    <source>
        <dbReference type="PROSITE" id="PS50104"/>
    </source>
</evidence>
<dbReference type="InterPro" id="IPR035897">
    <property type="entry name" value="Toll_tir_struct_dom_sf"/>
</dbReference>
<sequence length="1363" mass="155003">MANSGVLMTTDNAARALGGEYQVFLSFRGPDTRHGFTDFLYNDLVDAGVRVFRDEDELRIGEVIDENLLCAINSSKIYIPIFSETYASSKWCFRELVHIVDNVSKSDVEKSILPIFFNVELEDVKLKTPLYNDAFLEHEKRFPEEVEAWKKAIGHVDEIKGWNVKKNQSQAKIVRSVVEKVLEMLEIKHKSVTELLVGADDRVKELTDLLYVNHDDVRLVGIYGMGGIGKTTLAKLVFNQLSSHFGKCCSFLENVRENSLTKKGIVHLQKKLLFDIVGCGFVEKFKDIEKGMRSIGRTLPTKKVFLVLDDVDNKEHIKKLIGKFSLHSGSRIIITTRNTTILQVEGFKGEIREYEMRKMDYCHAFQLFCRHAFGADFAWDDFHRLSSDIVSHMGGLPLAIEVVGSLLKGKDKAFWKETSVRLREVPEKEILEKLRISYNNLDEYQQQIFLDIACFFSHEKKTDAIYMWADCQLYPQRGIDVLTSRCLVKIGHNDMIQMHDQLIDMGRQIVREESSSDLGRQSRLWIAKEALEIIKTEERKDKVLALDINGSDYPIVIANDEFERLRNLRSLKLGTGTFAGDFVKCRSKLRWISWHSPHPNFKAENLYLDHLVVFKLDLNGFKDDSKAWDLIKGARNLKVLSLTRCYAITTIPDFSKCLGLERLTLAHCYNLKRIKSFIGDLQSLIELEVEWCTGIVDLPKEMGALVKLKRFSLCRCLRLRELPDSVGNLTSLTELNLSNTGIRKLPNTIGKLKSLCVLHFPRGPSFHRKHHVWQLPSGISMLVDLIDLNLSGHYKLEGEIPVEIGELSRLRSLGLNCSRISKIPETINKLHHLRTLNLVGCDGIQMLPELPTSLVCLQLLSASLLSVPNLSNLTNLITLQLSDCSDITCESKIITGCNLRWIGRLSRLKCLYLNLLNVPAPPELTSLPHLERLCLSCLNLQTLPLDGLPQLGHLHVHGCKLLRRLSIPLELRKLESMHVLDCLDLVEIKYLGLSESLKSILVCGCKSLRGISGLSYLTKLEHLEITQCMSLIKLIDASCTNTADDCIVKIEECGDSVPSIPYEMSMKCYREEFLLDTSDIESKSDKMEHPFTIKFRYGSKSSDGSAWRGWWETEMKNFTPDSVTYEGLIACMKDFGCRVKRMWYETRWEGHEDIFCEESNKGVEIKSDEQVKEMAQLASKRGFIILDVLGAVNRTEGYDDDTISMLREVWTMKTDVYSNEDGAEWDVSGPEEDLDSSSEGESQTDSTSSIDDFESEMGNAEYFEATGNRKQMTDGKVGHHGTVDEGETASIENRKEKRDETVEPAVQNVVQSTYQQCEGDEHHEMPCKATTEVEDQMEIASVKTDRTAETDPVPAKRRRREWD</sequence>
<reference evidence="6 7" key="1">
    <citation type="submission" date="2024-11" db="EMBL/GenBank/DDBJ databases">
        <title>Chromosome-level genome assembly of Eucalyptus globulus Labill. provides insights into its genome evolution.</title>
        <authorList>
            <person name="Li X."/>
        </authorList>
    </citation>
    <scope>NUCLEOTIDE SEQUENCE [LARGE SCALE GENOMIC DNA]</scope>
    <source>
        <strain evidence="6">CL2024</strain>
        <tissue evidence="6">Fresh tender leaves</tissue>
    </source>
</reference>
<dbReference type="PANTHER" id="PTHR11017:SF570">
    <property type="entry name" value="DISEASE RESISTANCE PROTEIN (TIR-NBS CLASS)-RELATED"/>
    <property type="match status" value="1"/>
</dbReference>
<dbReference type="Gene3D" id="3.80.10.10">
    <property type="entry name" value="Ribonuclease Inhibitor"/>
    <property type="match status" value="3"/>
</dbReference>
<dbReference type="SUPFAM" id="SSF46785">
    <property type="entry name" value="Winged helix' DNA-binding domain"/>
    <property type="match status" value="1"/>
</dbReference>
<dbReference type="GO" id="GO:0006952">
    <property type="term" value="P:defense response"/>
    <property type="evidence" value="ECO:0007669"/>
    <property type="project" value="UniProtKB-KW"/>
</dbReference>